<dbReference type="SUPFAM" id="SSF46934">
    <property type="entry name" value="UBA-like"/>
    <property type="match status" value="1"/>
</dbReference>
<keyword evidence="8" id="KW-1185">Reference proteome</keyword>
<dbReference type="PANTHER" id="PTHR11741">
    <property type="entry name" value="ELONGATION FACTOR TS"/>
    <property type="match status" value="1"/>
</dbReference>
<evidence type="ECO:0000256" key="4">
    <source>
        <dbReference type="ARBA" id="ARBA00022917"/>
    </source>
</evidence>
<dbReference type="GO" id="GO:0003746">
    <property type="term" value="F:translation elongation factor activity"/>
    <property type="evidence" value="ECO:0007669"/>
    <property type="project" value="UniProtKB-UniRule"/>
</dbReference>
<sequence>MAISAADVMKLRKATGAGMMDCKNALTEAEGNFDRAVEIIREKGKLVASKRSDRDASEGAALAKTSADGKFGAIVVVNCETDFVAKNEGFVALTQSFLDVAVANKPADLDALKALSLDGRTLADHVTEQTGVIGEKIDLSAYGCIEAESVIAYIHPGNQLATIVGFNQENVDQQVAKDVAMQVAAMNPVAVDKDFVSQEVIEKELEIAKEKFRQEGKPEAMLDKIAQGSLNKFFKENTLLNQAFVKDNKVSVKEYLNNSSKGLSVTNFIRFTLGA</sequence>
<evidence type="ECO:0000256" key="1">
    <source>
        <dbReference type="ARBA" id="ARBA00005532"/>
    </source>
</evidence>
<evidence type="ECO:0000313" key="7">
    <source>
        <dbReference type="EMBL" id="PTN10519.1"/>
    </source>
</evidence>
<dbReference type="InterPro" id="IPR036402">
    <property type="entry name" value="EF-Ts_dimer_sf"/>
</dbReference>
<dbReference type="RefSeq" id="WP_107820621.1">
    <property type="nucleotide sequence ID" value="NZ_OY782574.1"/>
</dbReference>
<keyword evidence="4 5" id="KW-0648">Protein biosynthesis</keyword>
<evidence type="ECO:0000313" key="8">
    <source>
        <dbReference type="Proteomes" id="UP000243525"/>
    </source>
</evidence>
<dbReference type="Gene3D" id="1.10.8.10">
    <property type="entry name" value="DNA helicase RuvA subunit, C-terminal domain"/>
    <property type="match status" value="1"/>
</dbReference>
<keyword evidence="5" id="KW-0963">Cytoplasm</keyword>
<dbReference type="InterPro" id="IPR014039">
    <property type="entry name" value="Transl_elong_EFTs/EF1B_dimer"/>
</dbReference>
<dbReference type="HAMAP" id="MF_00050">
    <property type="entry name" value="EF_Ts"/>
    <property type="match status" value="1"/>
</dbReference>
<dbReference type="InterPro" id="IPR018101">
    <property type="entry name" value="Transl_elong_Ts_CS"/>
</dbReference>
<feature type="domain" description="Translation elongation factor EFTs/EF1B dimerisation" evidence="6">
    <location>
        <begin position="72"/>
        <end position="274"/>
    </location>
</feature>
<dbReference type="PROSITE" id="PS01126">
    <property type="entry name" value="EF_TS_1"/>
    <property type="match status" value="1"/>
</dbReference>
<name>A0A2T5C6D9_9BACT</name>
<comment type="similarity">
    <text evidence="1 5">Belongs to the EF-Ts family.</text>
</comment>
<dbReference type="InterPro" id="IPR001816">
    <property type="entry name" value="Transl_elong_EFTs/EF1B"/>
</dbReference>
<feature type="region of interest" description="Involved in Mg(2+) ion dislocation from EF-Tu" evidence="5">
    <location>
        <begin position="81"/>
        <end position="84"/>
    </location>
</feature>
<evidence type="ECO:0000256" key="2">
    <source>
        <dbReference type="ARBA" id="ARBA00016956"/>
    </source>
</evidence>
<evidence type="ECO:0000256" key="3">
    <source>
        <dbReference type="ARBA" id="ARBA00022768"/>
    </source>
</evidence>
<dbReference type="SUPFAM" id="SSF54713">
    <property type="entry name" value="Elongation factor Ts (EF-Ts), dimerisation domain"/>
    <property type="match status" value="1"/>
</dbReference>
<dbReference type="PANTHER" id="PTHR11741:SF0">
    <property type="entry name" value="ELONGATION FACTOR TS, MITOCHONDRIAL"/>
    <property type="match status" value="1"/>
</dbReference>
<reference evidence="7 8" key="1">
    <citation type="submission" date="2018-04" db="EMBL/GenBank/DDBJ databases">
        <title>Genomic Encyclopedia of Archaeal and Bacterial Type Strains, Phase II (KMG-II): from individual species to whole genera.</title>
        <authorList>
            <person name="Goeker M."/>
        </authorList>
    </citation>
    <scope>NUCLEOTIDE SEQUENCE [LARGE SCALE GENOMIC DNA]</scope>
    <source>
        <strain evidence="7 8">DSM 28823</strain>
    </source>
</reference>
<dbReference type="Gene3D" id="1.10.286.20">
    <property type="match status" value="1"/>
</dbReference>
<dbReference type="AlphaFoldDB" id="A0A2T5C6D9"/>
<dbReference type="OrthoDB" id="9808348at2"/>
<dbReference type="GO" id="GO:0005737">
    <property type="term" value="C:cytoplasm"/>
    <property type="evidence" value="ECO:0007669"/>
    <property type="project" value="UniProtKB-SubCell"/>
</dbReference>
<comment type="function">
    <text evidence="5">Associates with the EF-Tu.GDP complex and induces the exchange of GDP to GTP. It remains bound to the aminoacyl-tRNA.EF-Tu.GTP complex up to the GTP hydrolysis stage on the ribosome.</text>
</comment>
<dbReference type="Proteomes" id="UP000243525">
    <property type="component" value="Unassembled WGS sequence"/>
</dbReference>
<keyword evidence="3 5" id="KW-0251">Elongation factor</keyword>
<dbReference type="NCBIfam" id="TIGR00116">
    <property type="entry name" value="tsf"/>
    <property type="match status" value="1"/>
</dbReference>
<dbReference type="InterPro" id="IPR009060">
    <property type="entry name" value="UBA-like_sf"/>
</dbReference>
<dbReference type="EMBL" id="QAAD01000001">
    <property type="protein sequence ID" value="PTN10519.1"/>
    <property type="molecule type" value="Genomic_DNA"/>
</dbReference>
<evidence type="ECO:0000259" key="6">
    <source>
        <dbReference type="Pfam" id="PF00889"/>
    </source>
</evidence>
<proteinExistence type="inferred from homology"/>
<comment type="caution">
    <text evidence="7">The sequence shown here is derived from an EMBL/GenBank/DDBJ whole genome shotgun (WGS) entry which is preliminary data.</text>
</comment>
<dbReference type="Gene3D" id="3.30.479.20">
    <property type="entry name" value="Elongation factor Ts, dimerisation domain"/>
    <property type="match status" value="2"/>
</dbReference>
<comment type="subcellular location">
    <subcellularLocation>
        <location evidence="5">Cytoplasm</location>
    </subcellularLocation>
</comment>
<protein>
    <recommendedName>
        <fullName evidence="2 5">Elongation factor Ts</fullName>
        <shortName evidence="5">EF-Ts</shortName>
    </recommendedName>
</protein>
<evidence type="ECO:0000256" key="5">
    <source>
        <dbReference type="HAMAP-Rule" id="MF_00050"/>
    </source>
</evidence>
<dbReference type="FunFam" id="1.10.8.10:FF:000001">
    <property type="entry name" value="Elongation factor Ts"/>
    <property type="match status" value="1"/>
</dbReference>
<dbReference type="Pfam" id="PF00889">
    <property type="entry name" value="EF_TS"/>
    <property type="match status" value="1"/>
</dbReference>
<accession>A0A2T5C6D9</accession>
<dbReference type="CDD" id="cd14275">
    <property type="entry name" value="UBA_EF-Ts"/>
    <property type="match status" value="1"/>
</dbReference>
<organism evidence="7 8">
    <name type="scientific">Mangrovibacterium marinum</name>
    <dbReference type="NCBI Taxonomy" id="1639118"/>
    <lineage>
        <taxon>Bacteria</taxon>
        <taxon>Pseudomonadati</taxon>
        <taxon>Bacteroidota</taxon>
        <taxon>Bacteroidia</taxon>
        <taxon>Marinilabiliales</taxon>
        <taxon>Prolixibacteraceae</taxon>
        <taxon>Mangrovibacterium</taxon>
    </lineage>
</organism>
<gene>
    <name evidence="5" type="primary">tsf</name>
    <name evidence="7" type="ORF">C8N47_101168</name>
</gene>